<comment type="caution">
    <text evidence="3">The sequence shown here is derived from an EMBL/GenBank/DDBJ whole genome shotgun (WGS) entry which is preliminary data.</text>
</comment>
<dbReference type="GO" id="GO:0006508">
    <property type="term" value="P:proteolysis"/>
    <property type="evidence" value="ECO:0007669"/>
    <property type="project" value="InterPro"/>
</dbReference>
<dbReference type="InterPro" id="IPR001375">
    <property type="entry name" value="Peptidase_S9_cat"/>
</dbReference>
<keyword evidence="1" id="KW-0378">Hydrolase</keyword>
<dbReference type="Gene3D" id="3.40.50.1820">
    <property type="entry name" value="alpha/beta hydrolase"/>
    <property type="match status" value="1"/>
</dbReference>
<proteinExistence type="predicted"/>
<dbReference type="Proteomes" id="UP000176186">
    <property type="component" value="Unassembled WGS sequence"/>
</dbReference>
<evidence type="ECO:0000313" key="4">
    <source>
        <dbReference type="Proteomes" id="UP000176186"/>
    </source>
</evidence>
<sequence length="328" mass="36237">MRNFLVGVFIGILIFVGGYYGKPALQQYIAARQTISPIGKIFEKPLAKYTIINLSARTYTGSQIVLDPPTATTSAYTKYTFHFTSDGKKVTGVAHIPAGSGPFPVVVQFRGYVDREKYFPGEGTGHSAEVFARNGFISLAPDFLGYGGSDMPSQNVFEERFETYTAALNLLASVGTLPAADASRVGIWGHSNGGQIALTVLEVLGRSIPTTLWAPVTKPFPYSILYYTDDADDHGKMLRRELAKFEQDYDVELYALTTYLDRLVGPMQIHQGGGDDAVPQTWSDVFVKALEGKENVQYFVYPGADHNMNGAWDTVVTRDITFFRKYLK</sequence>
<evidence type="ECO:0000313" key="3">
    <source>
        <dbReference type="EMBL" id="OGG35103.1"/>
    </source>
</evidence>
<dbReference type="Pfam" id="PF00326">
    <property type="entry name" value="Peptidase_S9"/>
    <property type="match status" value="1"/>
</dbReference>
<dbReference type="InterPro" id="IPR050261">
    <property type="entry name" value="FrsA_esterase"/>
</dbReference>
<dbReference type="SUPFAM" id="SSF53474">
    <property type="entry name" value="alpha/beta-Hydrolases"/>
    <property type="match status" value="1"/>
</dbReference>
<dbReference type="GO" id="GO:0052689">
    <property type="term" value="F:carboxylic ester hydrolase activity"/>
    <property type="evidence" value="ECO:0007669"/>
    <property type="project" value="UniProtKB-ARBA"/>
</dbReference>
<evidence type="ECO:0000259" key="2">
    <source>
        <dbReference type="Pfam" id="PF00326"/>
    </source>
</evidence>
<gene>
    <name evidence="3" type="ORF">A2363_01185</name>
</gene>
<dbReference type="PANTHER" id="PTHR22946:SF9">
    <property type="entry name" value="POLYKETIDE TRANSFERASE AF380"/>
    <property type="match status" value="1"/>
</dbReference>
<accession>A0A1F6BE74</accession>
<evidence type="ECO:0000256" key="1">
    <source>
        <dbReference type="ARBA" id="ARBA00022801"/>
    </source>
</evidence>
<dbReference type="AlphaFoldDB" id="A0A1F6BE74"/>
<dbReference type="InterPro" id="IPR029058">
    <property type="entry name" value="AB_hydrolase_fold"/>
</dbReference>
<protein>
    <recommendedName>
        <fullName evidence="2">Peptidase S9 prolyl oligopeptidase catalytic domain-containing protein</fullName>
    </recommendedName>
</protein>
<name>A0A1F6BE74_9BACT</name>
<reference evidence="3 4" key="1">
    <citation type="journal article" date="2016" name="Nat. Commun.">
        <title>Thousands of microbial genomes shed light on interconnected biogeochemical processes in an aquifer system.</title>
        <authorList>
            <person name="Anantharaman K."/>
            <person name="Brown C.T."/>
            <person name="Hug L.A."/>
            <person name="Sharon I."/>
            <person name="Castelle C.J."/>
            <person name="Probst A.J."/>
            <person name="Thomas B.C."/>
            <person name="Singh A."/>
            <person name="Wilkins M.J."/>
            <person name="Karaoz U."/>
            <person name="Brodie E.L."/>
            <person name="Williams K.H."/>
            <person name="Hubbard S.S."/>
            <person name="Banfield J.F."/>
        </authorList>
    </citation>
    <scope>NUCLEOTIDE SEQUENCE [LARGE SCALE GENOMIC DNA]</scope>
</reference>
<dbReference type="EMBL" id="MFKE01000018">
    <property type="protein sequence ID" value="OGG35103.1"/>
    <property type="molecule type" value="Genomic_DNA"/>
</dbReference>
<dbReference type="PANTHER" id="PTHR22946">
    <property type="entry name" value="DIENELACTONE HYDROLASE DOMAIN-CONTAINING PROTEIN-RELATED"/>
    <property type="match status" value="1"/>
</dbReference>
<organism evidence="3 4">
    <name type="scientific">Candidatus Gottesmanbacteria bacterium RIFOXYB1_FULL_47_11</name>
    <dbReference type="NCBI Taxonomy" id="1798401"/>
    <lineage>
        <taxon>Bacteria</taxon>
        <taxon>Candidatus Gottesmaniibacteriota</taxon>
    </lineage>
</organism>
<feature type="domain" description="Peptidase S9 prolyl oligopeptidase catalytic" evidence="2">
    <location>
        <begin position="126"/>
        <end position="326"/>
    </location>
</feature>
<dbReference type="STRING" id="1798401.A2363_01185"/>
<dbReference type="GO" id="GO:0008236">
    <property type="term" value="F:serine-type peptidase activity"/>
    <property type="evidence" value="ECO:0007669"/>
    <property type="project" value="InterPro"/>
</dbReference>